<gene>
    <name evidence="2" type="ORF">KFE25_003486</name>
</gene>
<proteinExistence type="predicted"/>
<comment type="caution">
    <text evidence="2">The sequence shown here is derived from an EMBL/GenBank/DDBJ whole genome shotgun (WGS) entry which is preliminary data.</text>
</comment>
<sequence length="251" mass="27610">MPMLGQASPGPKYDPSSSFDKARRVPHFPTWGQPSRPPLKVGRDRASEVQFTSRRHCFVLQGHFSPGPQYVLPSMLGCSDGGPRWPRMRGGEPSARGIATFGPRHTPFELTAAIGGGARSPTQRPMTAPEAMQLRAFWSTPTTVERHSRRTPPATWHAGTRRNSPFVLRDLEEDVCRAPSREHAPHHQRLSISPPADPPFASPFGRVLRATEDFTVYAPGRIAGYGSPTVTFGKPSRLSARMPVQSTISAW</sequence>
<evidence type="ECO:0000313" key="3">
    <source>
        <dbReference type="Proteomes" id="UP000751190"/>
    </source>
</evidence>
<feature type="region of interest" description="Disordered" evidence="1">
    <location>
        <begin position="141"/>
        <end position="160"/>
    </location>
</feature>
<organism evidence="2 3">
    <name type="scientific">Diacronema lutheri</name>
    <name type="common">Unicellular marine alga</name>
    <name type="synonym">Monochrysis lutheri</name>
    <dbReference type="NCBI Taxonomy" id="2081491"/>
    <lineage>
        <taxon>Eukaryota</taxon>
        <taxon>Haptista</taxon>
        <taxon>Haptophyta</taxon>
        <taxon>Pavlovophyceae</taxon>
        <taxon>Pavlovales</taxon>
        <taxon>Pavlovaceae</taxon>
        <taxon>Diacronema</taxon>
    </lineage>
</organism>
<accession>A0A8J6CEC4</accession>
<dbReference type="Proteomes" id="UP000751190">
    <property type="component" value="Unassembled WGS sequence"/>
</dbReference>
<protein>
    <submittedName>
        <fullName evidence="2">Uncharacterized protein</fullName>
    </submittedName>
</protein>
<name>A0A8J6CEC4_DIALT</name>
<feature type="region of interest" description="Disordered" evidence="1">
    <location>
        <begin position="179"/>
        <end position="198"/>
    </location>
</feature>
<dbReference type="AlphaFoldDB" id="A0A8J6CEC4"/>
<evidence type="ECO:0000313" key="2">
    <source>
        <dbReference type="EMBL" id="KAG8464423.1"/>
    </source>
</evidence>
<keyword evidence="3" id="KW-1185">Reference proteome</keyword>
<reference evidence="2" key="1">
    <citation type="submission" date="2021-05" db="EMBL/GenBank/DDBJ databases">
        <title>The genome of the haptophyte Pavlova lutheri (Diacronema luteri, Pavlovales) - a model for lipid biosynthesis in eukaryotic algae.</title>
        <authorList>
            <person name="Hulatt C.J."/>
            <person name="Posewitz M.C."/>
        </authorList>
    </citation>
    <scope>NUCLEOTIDE SEQUENCE</scope>
    <source>
        <strain evidence="2">NIVA-4/92</strain>
    </source>
</reference>
<evidence type="ECO:0000256" key="1">
    <source>
        <dbReference type="SAM" id="MobiDB-lite"/>
    </source>
</evidence>
<dbReference type="OrthoDB" id="10559148at2759"/>
<feature type="region of interest" description="Disordered" evidence="1">
    <location>
        <begin position="1"/>
        <end position="41"/>
    </location>
</feature>
<dbReference type="EMBL" id="JAGTXO010000013">
    <property type="protein sequence ID" value="KAG8464423.1"/>
    <property type="molecule type" value="Genomic_DNA"/>
</dbReference>